<organism evidence="1 2">
    <name type="scientific">ssRNA phage SRR7976300_2</name>
    <dbReference type="NCBI Taxonomy" id="2786651"/>
    <lineage>
        <taxon>Viruses</taxon>
        <taxon>Riboviria</taxon>
        <taxon>Orthornavirae</taxon>
        <taxon>Lenarviricota</taxon>
        <taxon>Leviviricetes</taxon>
        <taxon>Timlovirales</taxon>
        <taxon>Blumeviridae</taxon>
        <taxon>Chimpavirus</taxon>
        <taxon>Chimpavirus luticola</taxon>
    </lineage>
</organism>
<keyword evidence="1" id="KW-0167">Capsid protein</keyword>
<dbReference type="GeneID" id="80401016"/>
<evidence type="ECO:0000313" key="1">
    <source>
        <dbReference type="EMBL" id="DAD51088.1"/>
    </source>
</evidence>
<dbReference type="EMBL" id="BK013715">
    <property type="protein sequence ID" value="DAD51088.1"/>
    <property type="molecule type" value="Genomic_RNA"/>
</dbReference>
<keyword evidence="1" id="KW-0946">Virion</keyword>
<dbReference type="Proteomes" id="UP000682327">
    <property type="component" value="Segment"/>
</dbReference>
<proteinExistence type="predicted"/>
<evidence type="ECO:0000313" key="2">
    <source>
        <dbReference type="Proteomes" id="UP000682327"/>
    </source>
</evidence>
<gene>
    <name evidence="1" type="primary">SRR7976300_2_2</name>
</gene>
<name>A0A8S5L0F6_9VIRU</name>
<reference evidence="1" key="1">
    <citation type="submission" date="2020-09" db="EMBL/GenBank/DDBJ databases">
        <title>Leviviricetes taxonomy.</title>
        <authorList>
            <person name="Stockdale S.R."/>
            <person name="Callanan J."/>
            <person name="Adriaenssens E.M."/>
            <person name="Kuhn J.H."/>
            <person name="Rumnieks J."/>
            <person name="Shkoporov A."/>
            <person name="Draper L.A."/>
            <person name="Ross P."/>
            <person name="Hill C."/>
        </authorList>
    </citation>
    <scope>NUCLEOTIDE SEQUENCE</scope>
</reference>
<dbReference type="KEGG" id="vg:80401016"/>
<dbReference type="GO" id="GO:0019028">
    <property type="term" value="C:viral capsid"/>
    <property type="evidence" value="ECO:0007669"/>
    <property type="project" value="UniProtKB-KW"/>
</dbReference>
<sequence length="159" mass="17534">MAKTINFLFTNHGTANSHPVVADCIGLTTNYSFTADTSDECTLDNKTAPIGSELITYQCRDIKNVNTALNVQYLSPVKSGVQYTIKLEDLARVSDSTDSSFCVDEPIVITLSVRHHKADLITNEVVTAAFKRLVAAIERTDGTFRFDDLMRSAERPIAE</sequence>
<protein>
    <submittedName>
        <fullName evidence="1">Coat protein</fullName>
    </submittedName>
</protein>
<keyword evidence="2" id="KW-1185">Reference proteome</keyword>
<dbReference type="RefSeq" id="YP_010771315.1">
    <property type="nucleotide sequence ID" value="NC_074552.1"/>
</dbReference>
<accession>A0A8S5L0F6</accession>